<comment type="caution">
    <text evidence="2">The sequence shown here is derived from an EMBL/GenBank/DDBJ whole genome shotgun (WGS) entry which is preliminary data.</text>
</comment>
<sequence>MNSSELNASVTEAIVIFHHVSGVIFFLINMIVCFLIIFDVDPRGKVYRKYLLSLQLSSMMFDLLCNIYAPILLINSRLLYADSFLAQYIDMAVLGVNLHLFCQVIDFLLFSGIINAYIACVFYRRNVKTFPRMGVTSKASYIFMIESDLFTIAGSVSTVSIVFNLITTHTFVHSLTIIACSPTYQKTIKAVIGFKVGMSIGRFS</sequence>
<reference evidence="2" key="1">
    <citation type="submission" date="2023-10" db="EMBL/GenBank/DDBJ databases">
        <title>Genome assembly of Pristionchus species.</title>
        <authorList>
            <person name="Yoshida K."/>
            <person name="Sommer R.J."/>
        </authorList>
    </citation>
    <scope>NUCLEOTIDE SEQUENCE</scope>
    <source>
        <strain evidence="2">RS0144</strain>
    </source>
</reference>
<accession>A0AAV5TSI6</accession>
<dbReference type="AlphaFoldDB" id="A0AAV5TSI6"/>
<organism evidence="2 3">
    <name type="scientific">Pristionchus entomophagus</name>
    <dbReference type="NCBI Taxonomy" id="358040"/>
    <lineage>
        <taxon>Eukaryota</taxon>
        <taxon>Metazoa</taxon>
        <taxon>Ecdysozoa</taxon>
        <taxon>Nematoda</taxon>
        <taxon>Chromadorea</taxon>
        <taxon>Rhabditida</taxon>
        <taxon>Rhabditina</taxon>
        <taxon>Diplogasteromorpha</taxon>
        <taxon>Diplogasteroidea</taxon>
        <taxon>Neodiplogasteridae</taxon>
        <taxon>Pristionchus</taxon>
    </lineage>
</organism>
<evidence type="ECO:0008006" key="4">
    <source>
        <dbReference type="Google" id="ProtNLM"/>
    </source>
</evidence>
<keyword evidence="1" id="KW-1133">Transmembrane helix</keyword>
<feature type="transmembrane region" description="Helical" evidence="1">
    <location>
        <begin position="50"/>
        <end position="74"/>
    </location>
</feature>
<dbReference type="InterPro" id="IPR053220">
    <property type="entry name" value="Nematode_rcpt-like_serp_H"/>
</dbReference>
<evidence type="ECO:0000313" key="2">
    <source>
        <dbReference type="EMBL" id="GMS97189.1"/>
    </source>
</evidence>
<keyword evidence="1" id="KW-0472">Membrane</keyword>
<dbReference type="Proteomes" id="UP001432027">
    <property type="component" value="Unassembled WGS sequence"/>
</dbReference>
<proteinExistence type="predicted"/>
<keyword evidence="1" id="KW-0812">Transmembrane</keyword>
<evidence type="ECO:0000313" key="3">
    <source>
        <dbReference type="Proteomes" id="UP001432027"/>
    </source>
</evidence>
<feature type="transmembrane region" description="Helical" evidence="1">
    <location>
        <begin position="94"/>
        <end position="123"/>
    </location>
</feature>
<evidence type="ECO:0000256" key="1">
    <source>
        <dbReference type="SAM" id="Phobius"/>
    </source>
</evidence>
<feature type="transmembrane region" description="Helical" evidence="1">
    <location>
        <begin position="16"/>
        <end position="38"/>
    </location>
</feature>
<dbReference type="Pfam" id="PF10327">
    <property type="entry name" value="7TM_GPCR_Sri"/>
    <property type="match status" value="1"/>
</dbReference>
<dbReference type="PANTHER" id="PTHR22941">
    <property type="entry name" value="SERPENTINE RECEPTOR"/>
    <property type="match status" value="1"/>
</dbReference>
<dbReference type="PANTHER" id="PTHR22941:SF26">
    <property type="entry name" value="SERPENTINE RECEPTOR, CLASS H"/>
    <property type="match status" value="1"/>
</dbReference>
<dbReference type="InterPro" id="IPR019429">
    <property type="entry name" value="7TM_GPCR_serpentine_rcpt_Sri"/>
</dbReference>
<feature type="non-terminal residue" evidence="2">
    <location>
        <position position="204"/>
    </location>
</feature>
<protein>
    <recommendedName>
        <fullName evidence="4">G protein-coupled receptor</fullName>
    </recommendedName>
</protein>
<keyword evidence="3" id="KW-1185">Reference proteome</keyword>
<name>A0AAV5TSI6_9BILA</name>
<dbReference type="EMBL" id="BTSX01000004">
    <property type="protein sequence ID" value="GMS97189.1"/>
    <property type="molecule type" value="Genomic_DNA"/>
</dbReference>
<gene>
    <name evidence="2" type="ORF">PENTCL1PPCAC_19364</name>
</gene>